<keyword evidence="7" id="KW-1185">Reference proteome</keyword>
<gene>
    <name evidence="6" type="ORF">ACFQ2V_04290</name>
</gene>
<reference evidence="7" key="1">
    <citation type="journal article" date="2019" name="Int. J. Syst. Evol. Microbiol.">
        <title>The Global Catalogue of Microorganisms (GCM) 10K type strain sequencing project: providing services to taxonomists for standard genome sequencing and annotation.</title>
        <authorList>
            <consortium name="The Broad Institute Genomics Platform"/>
            <consortium name="The Broad Institute Genome Sequencing Center for Infectious Disease"/>
            <person name="Wu L."/>
            <person name="Ma J."/>
        </authorList>
    </citation>
    <scope>NUCLEOTIDE SEQUENCE [LARGE SCALE GENOMIC DNA]</scope>
    <source>
        <strain evidence="7">CCUG 57508</strain>
    </source>
</reference>
<dbReference type="CDD" id="cd06267">
    <property type="entry name" value="PBP1_LacI_sugar_binding-like"/>
    <property type="match status" value="1"/>
</dbReference>
<dbReference type="Gene3D" id="1.10.260.40">
    <property type="entry name" value="lambda repressor-like DNA-binding domains"/>
    <property type="match status" value="1"/>
</dbReference>
<dbReference type="InterPro" id="IPR028082">
    <property type="entry name" value="Peripla_BP_I"/>
</dbReference>
<keyword evidence="1" id="KW-0805">Transcription regulation</keyword>
<dbReference type="PANTHER" id="PTHR30146:SF109">
    <property type="entry name" value="HTH-TYPE TRANSCRIPTIONAL REGULATOR GALS"/>
    <property type="match status" value="1"/>
</dbReference>
<evidence type="ECO:0000256" key="2">
    <source>
        <dbReference type="ARBA" id="ARBA00023125"/>
    </source>
</evidence>
<proteinExistence type="predicted"/>
<dbReference type="SUPFAM" id="SSF47413">
    <property type="entry name" value="lambda repressor-like DNA-binding domains"/>
    <property type="match status" value="1"/>
</dbReference>
<dbReference type="SMART" id="SM00354">
    <property type="entry name" value="HTH_LACI"/>
    <property type="match status" value="1"/>
</dbReference>
<accession>A0ABW3MTE6</accession>
<feature type="region of interest" description="Disordered" evidence="4">
    <location>
        <begin position="322"/>
        <end position="344"/>
    </location>
</feature>
<dbReference type="EMBL" id="JBHTKH010000002">
    <property type="protein sequence ID" value="MFD1053517.1"/>
    <property type="molecule type" value="Genomic_DNA"/>
</dbReference>
<dbReference type="Proteomes" id="UP001597046">
    <property type="component" value="Unassembled WGS sequence"/>
</dbReference>
<dbReference type="Pfam" id="PF13377">
    <property type="entry name" value="Peripla_BP_3"/>
    <property type="match status" value="1"/>
</dbReference>
<evidence type="ECO:0000259" key="5">
    <source>
        <dbReference type="PROSITE" id="PS50932"/>
    </source>
</evidence>
<evidence type="ECO:0000313" key="7">
    <source>
        <dbReference type="Proteomes" id="UP001597046"/>
    </source>
</evidence>
<protein>
    <submittedName>
        <fullName evidence="6">LacI family DNA-binding transcriptional regulator</fullName>
    </submittedName>
</protein>
<organism evidence="6 7">
    <name type="scientific">Terrabacter terrigena</name>
    <dbReference type="NCBI Taxonomy" id="574718"/>
    <lineage>
        <taxon>Bacteria</taxon>
        <taxon>Bacillati</taxon>
        <taxon>Actinomycetota</taxon>
        <taxon>Actinomycetes</taxon>
        <taxon>Micrococcales</taxon>
        <taxon>Intrasporangiaceae</taxon>
        <taxon>Terrabacter</taxon>
    </lineage>
</organism>
<dbReference type="GO" id="GO:0003677">
    <property type="term" value="F:DNA binding"/>
    <property type="evidence" value="ECO:0007669"/>
    <property type="project" value="UniProtKB-KW"/>
</dbReference>
<sequence length="344" mass="36385">MATIKDVAQRAGVAPSIVSRLMNGDPTVRVRPETRLRVEAAARALNYTPNRAARALRGARVGAIGVALRHLTSPVYAQIFSGAEAEARRADLLLVAVEVDALGADPGVFQRFVRGGAIDGLLLQRDGVPGDEVVMANLLDTKLPFVIVNERVSAPLSGVALDDARAAELATGHLLALGHRHIAHLAIGGDTRRSDDRQEGWRRALEHMGVPALDELVQVGGGRPETGYAGMMQLLANPTRPTAVVAGTLLSAIGALSALRDAGLRVPEDVSLIAHHDSWVAQYASPPLTTVRLPLEQLGGRAVRLLIDQLEGAPARQELLAFPEPEIVPRGSTSPPGPSRGGRH</sequence>
<dbReference type="PANTHER" id="PTHR30146">
    <property type="entry name" value="LACI-RELATED TRANSCRIPTIONAL REPRESSOR"/>
    <property type="match status" value="1"/>
</dbReference>
<dbReference type="InterPro" id="IPR000843">
    <property type="entry name" value="HTH_LacI"/>
</dbReference>
<dbReference type="InterPro" id="IPR046335">
    <property type="entry name" value="LacI/GalR-like_sensor"/>
</dbReference>
<dbReference type="InterPro" id="IPR010982">
    <property type="entry name" value="Lambda_DNA-bd_dom_sf"/>
</dbReference>
<evidence type="ECO:0000256" key="4">
    <source>
        <dbReference type="SAM" id="MobiDB-lite"/>
    </source>
</evidence>
<keyword evidence="2 6" id="KW-0238">DNA-binding</keyword>
<dbReference type="CDD" id="cd01392">
    <property type="entry name" value="HTH_LacI"/>
    <property type="match status" value="1"/>
</dbReference>
<keyword evidence="3" id="KW-0804">Transcription</keyword>
<evidence type="ECO:0000256" key="3">
    <source>
        <dbReference type="ARBA" id="ARBA00023163"/>
    </source>
</evidence>
<dbReference type="RefSeq" id="WP_386051067.1">
    <property type="nucleotide sequence ID" value="NZ_JBHTKH010000002.1"/>
</dbReference>
<name>A0ABW3MTE6_9MICO</name>
<feature type="domain" description="HTH lacI-type" evidence="5">
    <location>
        <begin position="2"/>
        <end position="58"/>
    </location>
</feature>
<comment type="caution">
    <text evidence="6">The sequence shown here is derived from an EMBL/GenBank/DDBJ whole genome shotgun (WGS) entry which is preliminary data.</text>
</comment>
<dbReference type="SUPFAM" id="SSF53822">
    <property type="entry name" value="Periplasmic binding protein-like I"/>
    <property type="match status" value="1"/>
</dbReference>
<dbReference type="Gene3D" id="3.40.50.2300">
    <property type="match status" value="2"/>
</dbReference>
<dbReference type="Pfam" id="PF00356">
    <property type="entry name" value="LacI"/>
    <property type="match status" value="1"/>
</dbReference>
<evidence type="ECO:0000313" key="6">
    <source>
        <dbReference type="EMBL" id="MFD1053517.1"/>
    </source>
</evidence>
<evidence type="ECO:0000256" key="1">
    <source>
        <dbReference type="ARBA" id="ARBA00023015"/>
    </source>
</evidence>
<dbReference type="PROSITE" id="PS50932">
    <property type="entry name" value="HTH_LACI_2"/>
    <property type="match status" value="1"/>
</dbReference>